<evidence type="ECO:0000256" key="2">
    <source>
        <dbReference type="ARBA" id="ARBA00023163"/>
    </source>
</evidence>
<evidence type="ECO:0008006" key="7">
    <source>
        <dbReference type="Google" id="ProtNLM"/>
    </source>
</evidence>
<dbReference type="InterPro" id="IPR036388">
    <property type="entry name" value="WH-like_DNA-bd_sf"/>
</dbReference>
<dbReference type="Pfam" id="PF01047">
    <property type="entry name" value="MarR"/>
    <property type="match status" value="1"/>
</dbReference>
<dbReference type="SUPFAM" id="SSF46785">
    <property type="entry name" value="Winged helix' DNA-binding domain"/>
    <property type="match status" value="1"/>
</dbReference>
<evidence type="ECO:0000256" key="1">
    <source>
        <dbReference type="ARBA" id="ARBA00023015"/>
    </source>
</evidence>
<organism evidence="5 6">
    <name type="scientific">Companilactobacillus bobalius DSM 19674</name>
    <dbReference type="NCBI Taxonomy" id="1423788"/>
    <lineage>
        <taxon>Bacteria</taxon>
        <taxon>Bacillati</taxon>
        <taxon>Bacillota</taxon>
        <taxon>Bacilli</taxon>
        <taxon>Lactobacillales</taxon>
        <taxon>Lactobacillaceae</taxon>
        <taxon>Companilactobacillus</taxon>
        <taxon>Companilactobacillus bobalius</taxon>
    </lineage>
</organism>
<proteinExistence type="predicted"/>
<keyword evidence="6" id="KW-1185">Reference proteome</keyword>
<name>A0A0R1KKN3_9LACO</name>
<dbReference type="Gene3D" id="1.10.10.10">
    <property type="entry name" value="Winged helix-like DNA-binding domain superfamily/Winged helix DNA-binding domain"/>
    <property type="match status" value="2"/>
</dbReference>
<keyword evidence="2" id="KW-0804">Transcription</keyword>
<dbReference type="InterPro" id="IPR007737">
    <property type="entry name" value="Mga_HTH"/>
</dbReference>
<protein>
    <recommendedName>
        <fullName evidence="7">Mga helix-turn-helix domain-containing protein</fullName>
    </recommendedName>
</protein>
<keyword evidence="1" id="KW-0805">Transcription regulation</keyword>
<reference evidence="5 6" key="1">
    <citation type="journal article" date="2015" name="Genome Announc.">
        <title>Expanding the biotechnology potential of lactobacilli through comparative genomics of 213 strains and associated genera.</title>
        <authorList>
            <person name="Sun Z."/>
            <person name="Harris H.M."/>
            <person name="McCann A."/>
            <person name="Guo C."/>
            <person name="Argimon S."/>
            <person name="Zhang W."/>
            <person name="Yang X."/>
            <person name="Jeffery I.B."/>
            <person name="Cooney J.C."/>
            <person name="Kagawa T.F."/>
            <person name="Liu W."/>
            <person name="Song Y."/>
            <person name="Salvetti E."/>
            <person name="Wrobel A."/>
            <person name="Rasinkangas P."/>
            <person name="Parkhill J."/>
            <person name="Rea M.C."/>
            <person name="O'Sullivan O."/>
            <person name="Ritari J."/>
            <person name="Douillard F.P."/>
            <person name="Paul Ross R."/>
            <person name="Yang R."/>
            <person name="Briner A.E."/>
            <person name="Felis G.E."/>
            <person name="de Vos W.M."/>
            <person name="Barrangou R."/>
            <person name="Klaenhammer T.R."/>
            <person name="Caufield P.W."/>
            <person name="Cui Y."/>
            <person name="Zhang H."/>
            <person name="O'Toole P.W."/>
        </authorList>
    </citation>
    <scope>NUCLEOTIDE SEQUENCE [LARGE SCALE GENOMIC DNA]</scope>
    <source>
        <strain evidence="5 6">DSM 19674</strain>
    </source>
</reference>
<evidence type="ECO:0000259" key="3">
    <source>
        <dbReference type="Pfam" id="PF01047"/>
    </source>
</evidence>
<accession>A0A0R1KKN3</accession>
<dbReference type="EMBL" id="AZDY01000029">
    <property type="protein sequence ID" value="KRK84093.1"/>
    <property type="molecule type" value="Genomic_DNA"/>
</dbReference>
<dbReference type="GO" id="GO:0003700">
    <property type="term" value="F:DNA-binding transcription factor activity"/>
    <property type="evidence" value="ECO:0007669"/>
    <property type="project" value="InterPro"/>
</dbReference>
<dbReference type="PANTHER" id="PTHR30185">
    <property type="entry name" value="CRYPTIC BETA-GLUCOSIDE BGL OPERON ANTITERMINATOR"/>
    <property type="match status" value="1"/>
</dbReference>
<feature type="domain" description="Mga helix-turn-helix" evidence="4">
    <location>
        <begin position="89"/>
        <end position="159"/>
    </location>
</feature>
<evidence type="ECO:0000259" key="4">
    <source>
        <dbReference type="Pfam" id="PF05043"/>
    </source>
</evidence>
<evidence type="ECO:0000313" key="5">
    <source>
        <dbReference type="EMBL" id="KRK84093.1"/>
    </source>
</evidence>
<gene>
    <name evidence="5" type="ORF">FC78_GL001101</name>
</gene>
<dbReference type="Pfam" id="PF05043">
    <property type="entry name" value="Mga"/>
    <property type="match status" value="1"/>
</dbReference>
<dbReference type="InterPro" id="IPR050661">
    <property type="entry name" value="BglG_antiterminators"/>
</dbReference>
<dbReference type="PANTHER" id="PTHR30185:SF13">
    <property type="entry name" value="LICABCH OPERON REGULATOR-RELATED"/>
    <property type="match status" value="1"/>
</dbReference>
<sequence>MRPFFNQDNLNIRILDILEQQNNCSYTELAELLKIDRATVTKAIKQLTHIIDQQSLNDIKITLSNQGIDYHRVAKFNLAALLPMLTDQRTAIIFESSFNEHYSTISSLANKIYVSESTTRRLINLVNDTLIDYRIQIDPKSLHLIGPEPNIRYAAFQYYWNTYGSVTWPFFVNEEEIKQNSNVPSYDKLRFSFWLAICKQRQLKQHHLEISELEFINLIRKVDFLQLNKSGLDQVKQYCHLFGNVPLLYDRQKQLDEYLQFISAGKRHFLFTQANHQKLLALKLCELSADKNLKEHLKFSMVIDSDFFNRQQLIQQLVQYFNKVELEVMENQQQSDFILTNLTLRNSKTPTLFINVPLNPLDYEMIGRQIKEIVKKI</sequence>
<dbReference type="RefSeq" id="WP_056951173.1">
    <property type="nucleotide sequence ID" value="NZ_AZDY01000029.1"/>
</dbReference>
<dbReference type="InterPro" id="IPR036390">
    <property type="entry name" value="WH_DNA-bd_sf"/>
</dbReference>
<comment type="caution">
    <text evidence="5">The sequence shown here is derived from an EMBL/GenBank/DDBJ whole genome shotgun (WGS) entry which is preliminary data.</text>
</comment>
<dbReference type="InterPro" id="IPR000835">
    <property type="entry name" value="HTH_MarR-typ"/>
</dbReference>
<dbReference type="PATRIC" id="fig|1423788.3.peg.1132"/>
<dbReference type="AlphaFoldDB" id="A0A0R1KKN3"/>
<dbReference type="Proteomes" id="UP000051515">
    <property type="component" value="Unassembled WGS sequence"/>
</dbReference>
<dbReference type="OrthoDB" id="2188960at2"/>
<feature type="domain" description="HTH marR-type" evidence="3">
    <location>
        <begin position="12"/>
        <end position="47"/>
    </location>
</feature>
<dbReference type="STRING" id="1423788.FC78_GL001101"/>
<evidence type="ECO:0000313" key="6">
    <source>
        <dbReference type="Proteomes" id="UP000051515"/>
    </source>
</evidence>